<accession>A0A8T0FS64</accession>
<name>A0A8T0FS64_ARGBR</name>
<organism evidence="1 2">
    <name type="scientific">Argiope bruennichi</name>
    <name type="common">Wasp spider</name>
    <name type="synonym">Aranea bruennichi</name>
    <dbReference type="NCBI Taxonomy" id="94029"/>
    <lineage>
        <taxon>Eukaryota</taxon>
        <taxon>Metazoa</taxon>
        <taxon>Ecdysozoa</taxon>
        <taxon>Arthropoda</taxon>
        <taxon>Chelicerata</taxon>
        <taxon>Arachnida</taxon>
        <taxon>Araneae</taxon>
        <taxon>Araneomorphae</taxon>
        <taxon>Entelegynae</taxon>
        <taxon>Araneoidea</taxon>
        <taxon>Araneidae</taxon>
        <taxon>Argiope</taxon>
    </lineage>
</organism>
<dbReference type="EMBL" id="JABXBU010000003">
    <property type="protein sequence ID" value="KAF8793462.1"/>
    <property type="molecule type" value="Genomic_DNA"/>
</dbReference>
<sequence>MYEFLVLSGNKTDIQKTLWTFLRVLGRLNRDYNPLIHRREESGLEKGIEETCVEGKVAEFKITLFLLAALTTATVLSFYKWNRFLVKGPKQDDDLIFSSSKDIKTLKNEVTFDLLQKLLRLHTLLSALSKQNCMKSWLLNFLLNHPSILIQKFRKIKPNSPKLYKISHLPGEKYWKEVESGLKESLEALKRTMSPASRSLHSGDTKDKCVQVNEELVFHLLGEGMDLTNSATKPRAPVEVGEFNNIPAFRENQQMEAVTDRKDPLKQAIYSSKCHLTEIPLMEDPQSSLEGSTLNIQIDFDRKVLLGKLAK</sequence>
<evidence type="ECO:0000313" key="2">
    <source>
        <dbReference type="Proteomes" id="UP000807504"/>
    </source>
</evidence>
<proteinExistence type="predicted"/>
<reference evidence="1" key="1">
    <citation type="journal article" date="2020" name="bioRxiv">
        <title>Chromosome-level reference genome of the European wasp spider Argiope bruennichi: a resource for studies on range expansion and evolutionary adaptation.</title>
        <authorList>
            <person name="Sheffer M.M."/>
            <person name="Hoppe A."/>
            <person name="Krehenwinkel H."/>
            <person name="Uhl G."/>
            <person name="Kuss A.W."/>
            <person name="Jensen L."/>
            <person name="Jensen C."/>
            <person name="Gillespie R.G."/>
            <person name="Hoff K.J."/>
            <person name="Prost S."/>
        </authorList>
    </citation>
    <scope>NUCLEOTIDE SEQUENCE</scope>
</reference>
<evidence type="ECO:0000313" key="1">
    <source>
        <dbReference type="EMBL" id="KAF8793462.1"/>
    </source>
</evidence>
<keyword evidence="2" id="KW-1185">Reference proteome</keyword>
<gene>
    <name evidence="1" type="ORF">HNY73_004939</name>
</gene>
<protein>
    <submittedName>
        <fullName evidence="1">Uncharacterized protein</fullName>
    </submittedName>
</protein>
<reference evidence="1" key="2">
    <citation type="submission" date="2020-06" db="EMBL/GenBank/DDBJ databases">
        <authorList>
            <person name="Sheffer M."/>
        </authorList>
    </citation>
    <scope>NUCLEOTIDE SEQUENCE</scope>
</reference>
<comment type="caution">
    <text evidence="1">The sequence shown here is derived from an EMBL/GenBank/DDBJ whole genome shotgun (WGS) entry which is preliminary data.</text>
</comment>
<dbReference type="Proteomes" id="UP000807504">
    <property type="component" value="Unassembled WGS sequence"/>
</dbReference>
<dbReference type="AlphaFoldDB" id="A0A8T0FS64"/>